<protein>
    <submittedName>
        <fullName evidence="2">Uncharacterized protein</fullName>
    </submittedName>
</protein>
<dbReference type="EMBL" id="MU854131">
    <property type="protein sequence ID" value="KAK3933573.1"/>
    <property type="molecule type" value="Genomic_DNA"/>
</dbReference>
<feature type="compositionally biased region" description="Basic and acidic residues" evidence="1">
    <location>
        <begin position="191"/>
        <end position="203"/>
    </location>
</feature>
<feature type="region of interest" description="Disordered" evidence="1">
    <location>
        <begin position="483"/>
        <end position="515"/>
    </location>
</feature>
<comment type="caution">
    <text evidence="2">The sequence shown here is derived from an EMBL/GenBank/DDBJ whole genome shotgun (WGS) entry which is preliminary data.</text>
</comment>
<keyword evidence="3" id="KW-1185">Reference proteome</keyword>
<feature type="compositionally biased region" description="Acidic residues" evidence="1">
    <location>
        <begin position="360"/>
        <end position="402"/>
    </location>
</feature>
<feature type="region of interest" description="Disordered" evidence="1">
    <location>
        <begin position="649"/>
        <end position="668"/>
    </location>
</feature>
<feature type="compositionally biased region" description="Basic and acidic residues" evidence="1">
    <location>
        <begin position="653"/>
        <end position="668"/>
    </location>
</feature>
<accession>A0AAN6RYL2</accession>
<sequence>MPEEDARSDLGSVIEDGLKRGLAEIDPNLNTIRTRIGILESIIDSGFRAGINIQDTRAEAGWLLLLQETDRTTGPHDNDGNMGNAQASFHQSMTGVHRNLAQLSTNAPNMTPTDLRDALRTLAETVSVLIIDAHEKEQPGAAEDQPKQPGQPGSSSGRKPKNLHHCPWEGCDFSDPNKKCFFEHLEVEHGVDSRKQCPHRDSEDMPCSSRTEKYNDSDLNLHLAACHGIYRMETRSGRANARTTKEQHLYRLSMQGLGHLVIEERELLNKKIEQLTAIEEEARRLVPGYVSRHGLDLTRPSDEPTEAEMRAFHGKNMNTGKKAAVDELIMLRNRVDAKYPKQWEKAIKGIQKQMEDYENGQVEEDSDAEGNEDGEEDAESDEELEEDGDDEMDDEDEDEAFEDPSNHELAPPQCPTCLYFSPNKALKKISVNDALSTLIRPSVMSLFSAGITSDRIHLMITQVINEIKHGIYGDGEGEEISIHSSSDLEEAETSSAGKKLMSGGKKKEPETPTPTRAANVQAFPRLSGLLVLYLQSSSIGKAIKKSSSYSHKAWWSSDWLVILAGEPLFVREGLASITAPNPRMTHKLQPATYSIETCRKCRQLMCFPRDVESNGMESNSKMTRSDGGEIALCARASIVTNIVATFNQQQGKMAERSKAPDSSEHIRF</sequence>
<dbReference type="AlphaFoldDB" id="A0AAN6RYL2"/>
<evidence type="ECO:0000313" key="2">
    <source>
        <dbReference type="EMBL" id="KAK3933573.1"/>
    </source>
</evidence>
<evidence type="ECO:0000256" key="1">
    <source>
        <dbReference type="SAM" id="MobiDB-lite"/>
    </source>
</evidence>
<evidence type="ECO:0000313" key="3">
    <source>
        <dbReference type="Proteomes" id="UP001303473"/>
    </source>
</evidence>
<feature type="region of interest" description="Disordered" evidence="1">
    <location>
        <begin position="136"/>
        <end position="161"/>
    </location>
</feature>
<feature type="region of interest" description="Disordered" evidence="1">
    <location>
        <begin position="360"/>
        <end position="413"/>
    </location>
</feature>
<name>A0AAN6RYL2_9PEZI</name>
<reference evidence="3" key="1">
    <citation type="journal article" date="2023" name="Mol. Phylogenet. Evol.">
        <title>Genome-scale phylogeny and comparative genomics of the fungal order Sordariales.</title>
        <authorList>
            <person name="Hensen N."/>
            <person name="Bonometti L."/>
            <person name="Westerberg I."/>
            <person name="Brannstrom I.O."/>
            <person name="Guillou S."/>
            <person name="Cros-Aarteil S."/>
            <person name="Calhoun S."/>
            <person name="Haridas S."/>
            <person name="Kuo A."/>
            <person name="Mondo S."/>
            <person name="Pangilinan J."/>
            <person name="Riley R."/>
            <person name="LaButti K."/>
            <person name="Andreopoulos B."/>
            <person name="Lipzen A."/>
            <person name="Chen C."/>
            <person name="Yan M."/>
            <person name="Daum C."/>
            <person name="Ng V."/>
            <person name="Clum A."/>
            <person name="Steindorff A."/>
            <person name="Ohm R.A."/>
            <person name="Martin F."/>
            <person name="Silar P."/>
            <person name="Natvig D.O."/>
            <person name="Lalanne C."/>
            <person name="Gautier V."/>
            <person name="Ament-Velasquez S.L."/>
            <person name="Kruys A."/>
            <person name="Hutchinson M.I."/>
            <person name="Powell A.J."/>
            <person name="Barry K."/>
            <person name="Miller A.N."/>
            <person name="Grigoriev I.V."/>
            <person name="Debuchy R."/>
            <person name="Gladieux P."/>
            <person name="Hiltunen Thoren M."/>
            <person name="Johannesson H."/>
        </authorList>
    </citation>
    <scope>NUCLEOTIDE SEQUENCE [LARGE SCALE GENOMIC DNA]</scope>
    <source>
        <strain evidence="3">CBS 340.73</strain>
    </source>
</reference>
<dbReference type="Proteomes" id="UP001303473">
    <property type="component" value="Unassembled WGS sequence"/>
</dbReference>
<feature type="region of interest" description="Disordered" evidence="1">
    <location>
        <begin position="191"/>
        <end position="211"/>
    </location>
</feature>
<proteinExistence type="predicted"/>
<gene>
    <name evidence="2" type="ORF">QBC46DRAFT_414667</name>
</gene>
<organism evidence="2 3">
    <name type="scientific">Diplogelasinospora grovesii</name>
    <dbReference type="NCBI Taxonomy" id="303347"/>
    <lineage>
        <taxon>Eukaryota</taxon>
        <taxon>Fungi</taxon>
        <taxon>Dikarya</taxon>
        <taxon>Ascomycota</taxon>
        <taxon>Pezizomycotina</taxon>
        <taxon>Sordariomycetes</taxon>
        <taxon>Sordariomycetidae</taxon>
        <taxon>Sordariales</taxon>
        <taxon>Diplogelasinosporaceae</taxon>
        <taxon>Diplogelasinospora</taxon>
    </lineage>
</organism>